<dbReference type="GO" id="GO:0004425">
    <property type="term" value="F:indole-3-glycerol-phosphate synthase activity"/>
    <property type="evidence" value="ECO:0007669"/>
    <property type="project" value="UniProtKB-EC"/>
</dbReference>
<feature type="domain" description="Indole-3-glycerol phosphate synthase" evidence="10">
    <location>
        <begin position="2"/>
        <end position="250"/>
    </location>
</feature>
<dbReference type="EC" id="4.1.1.48" evidence="4"/>
<evidence type="ECO:0000256" key="3">
    <source>
        <dbReference type="ARBA" id="ARBA00008737"/>
    </source>
</evidence>
<dbReference type="CDD" id="cd00331">
    <property type="entry name" value="IGPS"/>
    <property type="match status" value="1"/>
</dbReference>
<dbReference type="InterPro" id="IPR011060">
    <property type="entry name" value="RibuloseP-bd_barrel"/>
</dbReference>
<dbReference type="RefSeq" id="WP_147669932.1">
    <property type="nucleotide sequence ID" value="NZ_CP120678.1"/>
</dbReference>
<dbReference type="InterPro" id="IPR013798">
    <property type="entry name" value="Indole-3-glycerol_P_synth_dom"/>
</dbReference>
<dbReference type="InterPro" id="IPR013785">
    <property type="entry name" value="Aldolase_TIM"/>
</dbReference>
<dbReference type="Proteomes" id="UP001243623">
    <property type="component" value="Chromosome"/>
</dbReference>
<dbReference type="Pfam" id="PF00218">
    <property type="entry name" value="IGPS"/>
    <property type="match status" value="1"/>
</dbReference>
<evidence type="ECO:0000259" key="10">
    <source>
        <dbReference type="Pfam" id="PF00218"/>
    </source>
</evidence>
<keyword evidence="7" id="KW-0822">Tryptophan biosynthesis</keyword>
<dbReference type="FunFam" id="3.20.20.70:FF:000024">
    <property type="entry name" value="Indole-3-glycerol phosphate synthase"/>
    <property type="match status" value="1"/>
</dbReference>
<evidence type="ECO:0000256" key="7">
    <source>
        <dbReference type="ARBA" id="ARBA00022822"/>
    </source>
</evidence>
<gene>
    <name evidence="11" type="primary">trpC</name>
    <name evidence="11" type="ORF">P3F81_07415</name>
</gene>
<comment type="catalytic activity">
    <reaction evidence="1">
        <text>1-(2-carboxyphenylamino)-1-deoxy-D-ribulose 5-phosphate + H(+) = (1S,2R)-1-C-(indol-3-yl)glycerol 3-phosphate + CO2 + H2O</text>
        <dbReference type="Rhea" id="RHEA:23476"/>
        <dbReference type="ChEBI" id="CHEBI:15377"/>
        <dbReference type="ChEBI" id="CHEBI:15378"/>
        <dbReference type="ChEBI" id="CHEBI:16526"/>
        <dbReference type="ChEBI" id="CHEBI:58613"/>
        <dbReference type="ChEBI" id="CHEBI:58866"/>
        <dbReference type="EC" id="4.1.1.48"/>
    </reaction>
</comment>
<comment type="pathway">
    <text evidence="2">Amino-acid biosynthesis; L-tryptophan biosynthesis; L-tryptophan from chorismate: step 4/5.</text>
</comment>
<dbReference type="NCBIfam" id="NF001377">
    <property type="entry name" value="PRK00278.2-4"/>
    <property type="match status" value="1"/>
</dbReference>
<organism evidence="11 12">
    <name type="scientific">Selenobaculum gibii</name>
    <dbReference type="NCBI Taxonomy" id="3054208"/>
    <lineage>
        <taxon>Bacteria</taxon>
        <taxon>Bacillati</taxon>
        <taxon>Bacillota</taxon>
        <taxon>Negativicutes</taxon>
        <taxon>Selenomonadales</taxon>
        <taxon>Selenomonadaceae</taxon>
        <taxon>Selenobaculum</taxon>
    </lineage>
</organism>
<evidence type="ECO:0000256" key="8">
    <source>
        <dbReference type="ARBA" id="ARBA00023141"/>
    </source>
</evidence>
<evidence type="ECO:0000256" key="9">
    <source>
        <dbReference type="ARBA" id="ARBA00023239"/>
    </source>
</evidence>
<evidence type="ECO:0000256" key="1">
    <source>
        <dbReference type="ARBA" id="ARBA00001633"/>
    </source>
</evidence>
<dbReference type="AlphaFoldDB" id="A0A9Y2AGV6"/>
<dbReference type="InterPro" id="IPR045186">
    <property type="entry name" value="Indole-3-glycerol_P_synth"/>
</dbReference>
<dbReference type="Gene3D" id="3.20.20.70">
    <property type="entry name" value="Aldolase class I"/>
    <property type="match status" value="1"/>
</dbReference>
<keyword evidence="6" id="KW-0210">Decarboxylase</keyword>
<protein>
    <recommendedName>
        <fullName evidence="4">indole-3-glycerol-phosphate synthase</fullName>
        <ecNumber evidence="4">4.1.1.48</ecNumber>
    </recommendedName>
</protein>
<keyword evidence="12" id="KW-1185">Reference proteome</keyword>
<dbReference type="GO" id="GO:0000162">
    <property type="term" value="P:L-tryptophan biosynthetic process"/>
    <property type="evidence" value="ECO:0007669"/>
    <property type="project" value="UniProtKB-KW"/>
</dbReference>
<evidence type="ECO:0000313" key="11">
    <source>
        <dbReference type="EMBL" id="WIW69746.1"/>
    </source>
</evidence>
<dbReference type="GO" id="GO:0004640">
    <property type="term" value="F:phosphoribosylanthranilate isomerase activity"/>
    <property type="evidence" value="ECO:0007669"/>
    <property type="project" value="TreeGrafter"/>
</dbReference>
<evidence type="ECO:0000256" key="6">
    <source>
        <dbReference type="ARBA" id="ARBA00022793"/>
    </source>
</evidence>
<keyword evidence="8" id="KW-0057">Aromatic amino acid biosynthesis</keyword>
<dbReference type="PANTHER" id="PTHR22854:SF2">
    <property type="entry name" value="INDOLE-3-GLYCEROL-PHOSPHATE SYNTHASE"/>
    <property type="match status" value="1"/>
</dbReference>
<keyword evidence="9 11" id="KW-0456">Lyase</keyword>
<dbReference type="EMBL" id="CP120678">
    <property type="protein sequence ID" value="WIW69746.1"/>
    <property type="molecule type" value="Genomic_DNA"/>
</dbReference>
<evidence type="ECO:0000256" key="4">
    <source>
        <dbReference type="ARBA" id="ARBA00012362"/>
    </source>
</evidence>
<dbReference type="PANTHER" id="PTHR22854">
    <property type="entry name" value="TRYPTOPHAN BIOSYNTHESIS PROTEIN"/>
    <property type="match status" value="1"/>
</dbReference>
<evidence type="ECO:0000256" key="2">
    <source>
        <dbReference type="ARBA" id="ARBA00004696"/>
    </source>
</evidence>
<comment type="similarity">
    <text evidence="3">Belongs to the TrpC family.</text>
</comment>
<keyword evidence="5" id="KW-0028">Amino-acid biosynthesis</keyword>
<proteinExistence type="inferred from homology"/>
<name>A0A9Y2AGV6_9FIRM</name>
<accession>A0A9Y2AGV6</accession>
<evidence type="ECO:0000313" key="12">
    <source>
        <dbReference type="Proteomes" id="UP001243623"/>
    </source>
</evidence>
<sequence length="256" mass="28985">MLDAIVAKKKITVEQEKKYLSLKEIQKDISFGKFALSKVMRNSPWSLIAECKLQSPSKGRLCTNYTVLELAKIYEKNGAMALSIHTDEHFLGNLADIALVKEITKLPVLRKDFIIDEYQIYQSRRAGADAILLIARILSPAQLKEYLHMAWEIGVDCLVEVHDEKDINAVNDTRAELIGINNRNLKNFTTDVQNTLDLVKYCDRNRTIISESGIKNREDIERVKKHFIRGVLVGEGLVKAANIAAKTRELSLVKGF</sequence>
<evidence type="ECO:0000256" key="5">
    <source>
        <dbReference type="ARBA" id="ARBA00022605"/>
    </source>
</evidence>
<reference evidence="11" key="1">
    <citation type="submission" date="2023-03" db="EMBL/GenBank/DDBJ databases">
        <title>Selenobaculum gbiensis gen. nov. sp. nov., a new bacterium isolated from the gut microbiota of IBD patient.</title>
        <authorList>
            <person name="Yeo S."/>
            <person name="Park H."/>
            <person name="Huh C.S."/>
        </authorList>
    </citation>
    <scope>NUCLEOTIDE SEQUENCE</scope>
    <source>
        <strain evidence="11">ICN-92133</strain>
    </source>
</reference>
<dbReference type="SUPFAM" id="SSF51366">
    <property type="entry name" value="Ribulose-phoshate binding barrel"/>
    <property type="match status" value="1"/>
</dbReference>
<dbReference type="KEGG" id="sgbi:P3F81_07415"/>